<evidence type="ECO:0000256" key="1">
    <source>
        <dbReference type="ARBA" id="ARBA00006295"/>
    </source>
</evidence>
<feature type="domain" description="ParB-like N-terminal" evidence="3">
    <location>
        <begin position="35"/>
        <end position="124"/>
    </location>
</feature>
<dbReference type="GO" id="GO:0003677">
    <property type="term" value="F:DNA binding"/>
    <property type="evidence" value="ECO:0007669"/>
    <property type="project" value="InterPro"/>
</dbReference>
<reference evidence="4 5" key="1">
    <citation type="submission" date="2023-01" db="EMBL/GenBank/DDBJ databases">
        <title>Genome sequence resource and annotation of Enterobacter ludwigii, an economically important pathogen of seedling wilt with strawberry.</title>
        <authorList>
            <person name="Xie Y."/>
        </authorList>
    </citation>
    <scope>NUCLEOTIDE SEQUENCE [LARGE SCALE GENOMIC DNA]</scope>
    <source>
        <strain evidence="4 5">CM-TZ4</strain>
        <plasmid evidence="4 5">unnamed2</plasmid>
    </source>
</reference>
<dbReference type="Pfam" id="PF02195">
    <property type="entry name" value="ParB_N"/>
    <property type="match status" value="1"/>
</dbReference>
<dbReference type="PANTHER" id="PTHR33375:SF1">
    <property type="entry name" value="CHROMOSOME-PARTITIONING PROTEIN PARB-RELATED"/>
    <property type="match status" value="1"/>
</dbReference>
<dbReference type="EMBL" id="CP116349">
    <property type="protein sequence ID" value="WCE16168.1"/>
    <property type="molecule type" value="Genomic_DNA"/>
</dbReference>
<feature type="compositionally biased region" description="Polar residues" evidence="2">
    <location>
        <begin position="266"/>
        <end position="387"/>
    </location>
</feature>
<dbReference type="InterPro" id="IPR013741">
    <property type="entry name" value="KorB_domain"/>
</dbReference>
<keyword evidence="4" id="KW-0614">Plasmid</keyword>
<feature type="compositionally biased region" description="Low complexity" evidence="2">
    <location>
        <begin position="249"/>
        <end position="260"/>
    </location>
</feature>
<dbReference type="GO" id="GO:0005694">
    <property type="term" value="C:chromosome"/>
    <property type="evidence" value="ECO:0007669"/>
    <property type="project" value="TreeGrafter"/>
</dbReference>
<keyword evidence="5" id="KW-1185">Reference proteome</keyword>
<evidence type="ECO:0000313" key="5">
    <source>
        <dbReference type="Proteomes" id="UP001210538"/>
    </source>
</evidence>
<gene>
    <name evidence="4" type="ORF">PHA72_27595</name>
</gene>
<name>A0AAX3LJ54_9ENTR</name>
<dbReference type="InterPro" id="IPR036086">
    <property type="entry name" value="ParB/Sulfiredoxin_sf"/>
</dbReference>
<comment type="similarity">
    <text evidence="1">Belongs to the ParB family.</text>
</comment>
<dbReference type="RefSeq" id="WP_271661508.1">
    <property type="nucleotide sequence ID" value="NZ_CP116349.1"/>
</dbReference>
<dbReference type="SMART" id="SM00470">
    <property type="entry name" value="ParB"/>
    <property type="match status" value="1"/>
</dbReference>
<dbReference type="InterPro" id="IPR004437">
    <property type="entry name" value="ParB/RepB/Spo0J"/>
</dbReference>
<dbReference type="Gene3D" id="1.10.10.2830">
    <property type="match status" value="1"/>
</dbReference>
<dbReference type="Gene3D" id="3.90.1530.30">
    <property type="match status" value="1"/>
</dbReference>
<dbReference type="InterPro" id="IPR003115">
    <property type="entry name" value="ParB_N"/>
</dbReference>
<organism evidence="4 5">
    <name type="scientific">Enterobacter ludwigii</name>
    <dbReference type="NCBI Taxonomy" id="299767"/>
    <lineage>
        <taxon>Bacteria</taxon>
        <taxon>Pseudomonadati</taxon>
        <taxon>Pseudomonadota</taxon>
        <taxon>Gammaproteobacteria</taxon>
        <taxon>Enterobacterales</taxon>
        <taxon>Enterobacteriaceae</taxon>
        <taxon>Enterobacter</taxon>
        <taxon>Enterobacter cloacae complex</taxon>
    </lineage>
</organism>
<dbReference type="Proteomes" id="UP001210538">
    <property type="component" value="Plasmid unnamed2"/>
</dbReference>
<geneLocation type="plasmid" evidence="4 5">
    <name>unnamed2</name>
</geneLocation>
<dbReference type="Pfam" id="PF08535">
    <property type="entry name" value="KorB"/>
    <property type="match status" value="1"/>
</dbReference>
<dbReference type="SUPFAM" id="SSF109709">
    <property type="entry name" value="KorB DNA-binding domain-like"/>
    <property type="match status" value="1"/>
</dbReference>
<dbReference type="PANTHER" id="PTHR33375">
    <property type="entry name" value="CHROMOSOME-PARTITIONING PROTEIN PARB-RELATED"/>
    <property type="match status" value="1"/>
</dbReference>
<evidence type="ECO:0000313" key="4">
    <source>
        <dbReference type="EMBL" id="WCE16168.1"/>
    </source>
</evidence>
<sequence length="448" mass="49867">MAKNFKDSIGGGKKDALISQLIRGTTQKEEEFTLDWLPHEKVYSVAQARKKFINIENLASSMKGRQQIQAITVYPADADGRHQIKTGERRWRAAVLNNEPVLAIILNRQKKVVPQEAVADEKLAPEQLKVRFEQIKENDQREPLTPMEMAEELGNMRDLFNLKPGQIAEGIGRPAAYVSKHLKLLEMPEEVRNLMEDGIVTYIETLNIITSVFAVSRESGLELVDEARSKGELSRSEAQEFLKAIKGKSTQQTDSSGTQQHENKASELNNNNGTHQPENEAPLQTDNSGTQQPENKAPLQNDNSANQQLDNEAPLQNGNSGTQQPENKAPLQTDNSGTQQPENKAPLQNDNSANQQPDNEAPLQNGNSDTQQPENKAPLQTASKESQNAGIQKVTFYVKIDDDVFELIDKPSIVENGEVHVFCREREGMPEMQVPISDCTLHHASLTK</sequence>
<evidence type="ECO:0000259" key="3">
    <source>
        <dbReference type="SMART" id="SM00470"/>
    </source>
</evidence>
<feature type="region of interest" description="Disordered" evidence="2">
    <location>
        <begin position="246"/>
        <end position="387"/>
    </location>
</feature>
<dbReference type="NCBIfam" id="TIGR00180">
    <property type="entry name" value="parB_part"/>
    <property type="match status" value="1"/>
</dbReference>
<evidence type="ECO:0000256" key="2">
    <source>
        <dbReference type="SAM" id="MobiDB-lite"/>
    </source>
</evidence>
<dbReference type="InterPro" id="IPR050336">
    <property type="entry name" value="Chromosome_partition/occlusion"/>
</dbReference>
<dbReference type="AlphaFoldDB" id="A0AAX3LJ54"/>
<dbReference type="GO" id="GO:0007059">
    <property type="term" value="P:chromosome segregation"/>
    <property type="evidence" value="ECO:0007669"/>
    <property type="project" value="TreeGrafter"/>
</dbReference>
<accession>A0AAX3LJ54</accession>
<dbReference type="SUPFAM" id="SSF110849">
    <property type="entry name" value="ParB/Sulfiredoxin"/>
    <property type="match status" value="1"/>
</dbReference>
<protein>
    <submittedName>
        <fullName evidence="4">ParB/RepB/Spo0J family partition protein</fullName>
    </submittedName>
</protein>
<proteinExistence type="inferred from homology"/>